<dbReference type="Proteomes" id="UP000050795">
    <property type="component" value="Unassembled WGS sequence"/>
</dbReference>
<sequence>MSESQYDDSTIIRKNDSQLEDTYLHCCEYIRQKYPELKNQLKKDFTKLTPESMAMLEVYRTKKAENCALDKQSISQLLEENKAYGSIMDHIQPESWQTGLEDCMHFYTNRWKEWICYRLGHDDHDRNSIREYNTRFTLPMELKELQGLGPMDYCLRYCFLSTKRTGLYQRIYSKMKDNRHRKVNLKVVMDSIRNLLGGTLTKEQADELASLFELSADCRPLTMNEFYILCAVAERLYYQKNLQSLTEETQQMLRGPIEIADFYNFKPRTEGLNLRPSLVRLLDTITKQGK</sequence>
<keyword evidence="1" id="KW-1185">Reference proteome</keyword>
<organism evidence="1 2">
    <name type="scientific">Trichobilharzia regenti</name>
    <name type="common">Nasal bird schistosome</name>
    <dbReference type="NCBI Taxonomy" id="157069"/>
    <lineage>
        <taxon>Eukaryota</taxon>
        <taxon>Metazoa</taxon>
        <taxon>Spiralia</taxon>
        <taxon>Lophotrochozoa</taxon>
        <taxon>Platyhelminthes</taxon>
        <taxon>Trematoda</taxon>
        <taxon>Digenea</taxon>
        <taxon>Strigeidida</taxon>
        <taxon>Schistosomatoidea</taxon>
        <taxon>Schistosomatidae</taxon>
        <taxon>Trichobilharzia</taxon>
    </lineage>
</organism>
<protein>
    <recommendedName>
        <fullName evidence="3">EF-hand domain-containing protein</fullName>
    </recommendedName>
</protein>
<accession>A0AA85KEU6</accession>
<evidence type="ECO:0000313" key="2">
    <source>
        <dbReference type="WBParaSite" id="TREG1_78330.1"/>
    </source>
</evidence>
<evidence type="ECO:0000313" key="1">
    <source>
        <dbReference type="Proteomes" id="UP000050795"/>
    </source>
</evidence>
<dbReference type="WBParaSite" id="TREG1_78330.1">
    <property type="protein sequence ID" value="TREG1_78330.1"/>
    <property type="gene ID" value="TREG1_78330"/>
</dbReference>
<proteinExistence type="predicted"/>
<reference evidence="2" key="2">
    <citation type="submission" date="2023-11" db="UniProtKB">
        <authorList>
            <consortium name="WormBaseParasite"/>
        </authorList>
    </citation>
    <scope>IDENTIFICATION</scope>
</reference>
<name>A0AA85KEU6_TRIRE</name>
<dbReference type="PANTHER" id="PTHR36696:SF1">
    <property type="entry name" value="EF-HAND DOMAIN-CONTAINING PROTEIN"/>
    <property type="match status" value="1"/>
</dbReference>
<evidence type="ECO:0008006" key="3">
    <source>
        <dbReference type="Google" id="ProtNLM"/>
    </source>
</evidence>
<reference evidence="1" key="1">
    <citation type="submission" date="2022-06" db="EMBL/GenBank/DDBJ databases">
        <authorList>
            <person name="Berger JAMES D."/>
            <person name="Berger JAMES D."/>
        </authorList>
    </citation>
    <scope>NUCLEOTIDE SEQUENCE [LARGE SCALE GENOMIC DNA]</scope>
</reference>
<dbReference type="AlphaFoldDB" id="A0AA85KEU6"/>
<dbReference type="PANTHER" id="PTHR36696">
    <property type="entry name" value="AGAP012002-PA"/>
    <property type="match status" value="1"/>
</dbReference>